<accession>A0ABT0N4A9</accession>
<dbReference type="PANTHER" id="PTHR40260:SF2">
    <property type="entry name" value="BLR8190 PROTEIN"/>
    <property type="match status" value="1"/>
</dbReference>
<reference evidence="1 2" key="1">
    <citation type="submission" date="2022-01" db="EMBL/GenBank/DDBJ databases">
        <title>Whole genome-based taxonomy of the Shewanellaceae.</title>
        <authorList>
            <person name="Martin-Rodriguez A.J."/>
        </authorList>
    </citation>
    <scope>NUCLEOTIDE SEQUENCE [LARGE SCALE GENOMIC DNA]</scope>
    <source>
        <strain evidence="1 2">DSM 21332</strain>
    </source>
</reference>
<dbReference type="EMBL" id="JAKIKT010000002">
    <property type="protein sequence ID" value="MCL2913272.1"/>
    <property type="molecule type" value="Genomic_DNA"/>
</dbReference>
<proteinExistence type="predicted"/>
<dbReference type="RefSeq" id="WP_249248085.1">
    <property type="nucleotide sequence ID" value="NZ_JAKIKT010000002.1"/>
</dbReference>
<protein>
    <submittedName>
        <fullName evidence="1">EthD family reductase</fullName>
    </submittedName>
</protein>
<evidence type="ECO:0000313" key="1">
    <source>
        <dbReference type="EMBL" id="MCL2913272.1"/>
    </source>
</evidence>
<gene>
    <name evidence="1" type="ORF">L2725_05660</name>
</gene>
<dbReference type="InterPro" id="IPR011008">
    <property type="entry name" value="Dimeric_a/b-barrel"/>
</dbReference>
<evidence type="ECO:0000313" key="2">
    <source>
        <dbReference type="Proteomes" id="UP001202831"/>
    </source>
</evidence>
<keyword evidence="2" id="KW-1185">Reference proteome</keyword>
<dbReference type="Gene3D" id="3.30.70.100">
    <property type="match status" value="1"/>
</dbReference>
<organism evidence="1 2">
    <name type="scientific">Shewanella corallii</name>
    <dbReference type="NCBI Taxonomy" id="560080"/>
    <lineage>
        <taxon>Bacteria</taxon>
        <taxon>Pseudomonadati</taxon>
        <taxon>Pseudomonadota</taxon>
        <taxon>Gammaproteobacteria</taxon>
        <taxon>Alteromonadales</taxon>
        <taxon>Shewanellaceae</taxon>
        <taxon>Shewanella</taxon>
    </lineage>
</organism>
<name>A0ABT0N4A9_9GAMM</name>
<dbReference type="SUPFAM" id="SSF54909">
    <property type="entry name" value="Dimeric alpha+beta barrel"/>
    <property type="match status" value="1"/>
</dbReference>
<dbReference type="Proteomes" id="UP001202831">
    <property type="component" value="Unassembled WGS sequence"/>
</dbReference>
<dbReference type="InterPro" id="IPR009799">
    <property type="entry name" value="EthD_dom"/>
</dbReference>
<sequence length="105" mass="11907">MIRVTISYLKSRQHSAVEQFDLNYYIKSHMPMMASLCHEHGCCRWEVDAPSEQAGSAPFHAVGYLYFNDINEALAAIKSTAAQAMEDVPNYTNVHPRIMFSQVHS</sequence>
<dbReference type="NCBIfam" id="TIGR02118">
    <property type="entry name" value="EthD family reductase"/>
    <property type="match status" value="1"/>
</dbReference>
<dbReference type="PANTHER" id="PTHR40260">
    <property type="entry name" value="BLR8190 PROTEIN"/>
    <property type="match status" value="1"/>
</dbReference>
<comment type="caution">
    <text evidence="1">The sequence shown here is derived from an EMBL/GenBank/DDBJ whole genome shotgun (WGS) entry which is preliminary data.</text>
</comment>